<dbReference type="Proteomes" id="UP000006038">
    <property type="component" value="Chromosome 10"/>
</dbReference>
<evidence type="ECO:0000313" key="1">
    <source>
        <dbReference type="EnsemblPlants" id="OB10G12320.1"/>
    </source>
</evidence>
<organism evidence="1">
    <name type="scientific">Oryza brachyantha</name>
    <name type="common">malo sina</name>
    <dbReference type="NCBI Taxonomy" id="4533"/>
    <lineage>
        <taxon>Eukaryota</taxon>
        <taxon>Viridiplantae</taxon>
        <taxon>Streptophyta</taxon>
        <taxon>Embryophyta</taxon>
        <taxon>Tracheophyta</taxon>
        <taxon>Spermatophyta</taxon>
        <taxon>Magnoliopsida</taxon>
        <taxon>Liliopsida</taxon>
        <taxon>Poales</taxon>
        <taxon>Poaceae</taxon>
        <taxon>BOP clade</taxon>
        <taxon>Oryzoideae</taxon>
        <taxon>Oryzeae</taxon>
        <taxon>Oryzinae</taxon>
        <taxon>Oryza</taxon>
    </lineage>
</organism>
<evidence type="ECO:0000313" key="2">
    <source>
        <dbReference type="Proteomes" id="UP000006038"/>
    </source>
</evidence>
<keyword evidence="2" id="KW-1185">Reference proteome</keyword>
<dbReference type="AlphaFoldDB" id="J3N134"/>
<name>J3N134_ORYBR</name>
<accession>J3N134</accession>
<proteinExistence type="predicted"/>
<dbReference type="Gramene" id="OB10G12320.1">
    <property type="protein sequence ID" value="OB10G12320.1"/>
    <property type="gene ID" value="OB10G12320"/>
</dbReference>
<protein>
    <submittedName>
        <fullName evidence="1">Uncharacterized protein</fullName>
    </submittedName>
</protein>
<dbReference type="HOGENOM" id="CLU_1899410_0_0_1"/>
<reference evidence="1" key="1">
    <citation type="journal article" date="2013" name="Nat. Commun.">
        <title>Whole-genome sequencing of Oryza brachyantha reveals mechanisms underlying Oryza genome evolution.</title>
        <authorList>
            <person name="Chen J."/>
            <person name="Huang Q."/>
            <person name="Gao D."/>
            <person name="Wang J."/>
            <person name="Lang Y."/>
            <person name="Liu T."/>
            <person name="Li B."/>
            <person name="Bai Z."/>
            <person name="Luis Goicoechea J."/>
            <person name="Liang C."/>
            <person name="Chen C."/>
            <person name="Zhang W."/>
            <person name="Sun S."/>
            <person name="Liao Y."/>
            <person name="Zhang X."/>
            <person name="Yang L."/>
            <person name="Song C."/>
            <person name="Wang M."/>
            <person name="Shi J."/>
            <person name="Liu G."/>
            <person name="Liu J."/>
            <person name="Zhou H."/>
            <person name="Zhou W."/>
            <person name="Yu Q."/>
            <person name="An N."/>
            <person name="Chen Y."/>
            <person name="Cai Q."/>
            <person name="Wang B."/>
            <person name="Liu B."/>
            <person name="Min J."/>
            <person name="Huang Y."/>
            <person name="Wu H."/>
            <person name="Li Z."/>
            <person name="Zhang Y."/>
            <person name="Yin Y."/>
            <person name="Song W."/>
            <person name="Jiang J."/>
            <person name="Jackson S.A."/>
            <person name="Wing R.A."/>
            <person name="Wang J."/>
            <person name="Chen M."/>
        </authorList>
    </citation>
    <scope>NUCLEOTIDE SEQUENCE [LARGE SCALE GENOMIC DNA]</scope>
    <source>
        <strain evidence="1">cv. IRGC 101232</strain>
    </source>
</reference>
<reference evidence="1" key="2">
    <citation type="submission" date="2013-04" db="UniProtKB">
        <authorList>
            <consortium name="EnsemblPlants"/>
        </authorList>
    </citation>
    <scope>IDENTIFICATION</scope>
</reference>
<sequence>MLNNLKYLYFRMEEVYCCDVLCCTPYSVLLLNTIPSVPHVCSLLIAQKYNLLQIVSAAAVAHKGILNDRSSLVLLQGIVLEISPNVISTEAVLQLTYGGFWFQVVVKTKLNQFELLSLSTVSKTLLAVKCVSIS</sequence>
<dbReference type="EnsemblPlants" id="OB10G12320.1">
    <property type="protein sequence ID" value="OB10G12320.1"/>
    <property type="gene ID" value="OB10G12320"/>
</dbReference>